<evidence type="ECO:0000256" key="17">
    <source>
        <dbReference type="SAM" id="MobiDB-lite"/>
    </source>
</evidence>
<feature type="compositionally biased region" description="Acidic residues" evidence="17">
    <location>
        <begin position="576"/>
        <end position="594"/>
    </location>
</feature>
<keyword evidence="9 14" id="KW-0067">ATP-binding</keyword>
<dbReference type="GO" id="GO:0005875">
    <property type="term" value="C:microtubule associated complex"/>
    <property type="evidence" value="ECO:0007669"/>
    <property type="project" value="TreeGrafter"/>
</dbReference>
<feature type="coiled-coil region" evidence="16">
    <location>
        <begin position="839"/>
        <end position="900"/>
    </location>
</feature>
<dbReference type="CDD" id="cd01372">
    <property type="entry name" value="KISc_KIF4"/>
    <property type="match status" value="1"/>
</dbReference>
<evidence type="ECO:0000256" key="6">
    <source>
        <dbReference type="ARBA" id="ARBA00022701"/>
    </source>
</evidence>
<dbReference type="GO" id="GO:0005524">
    <property type="term" value="F:ATP binding"/>
    <property type="evidence" value="ECO:0007669"/>
    <property type="project" value="UniProtKB-UniRule"/>
</dbReference>
<evidence type="ECO:0000256" key="2">
    <source>
        <dbReference type="ARBA" id="ARBA00004316"/>
    </source>
</evidence>
<evidence type="ECO:0000256" key="12">
    <source>
        <dbReference type="ARBA" id="ARBA00023212"/>
    </source>
</evidence>
<accession>A0A1V9XTY1</accession>
<sequence length="956" mass="108249">MCHVCTRVAAGEPAVVLGKEKAFTFDRVFDISSSQDAVYNSVVKELVDGCLQGYNATVLAYGQTGSGKTYTMGTGFDVAITLQPGDRGLIPRAVEQLFRGMDEARQTSLDKGVSPPQFHTAVQFMELYNEDIKDLLNNGGKAGDTISGRRGALKITEEAGQIVVQGVTVRAVHSAEEVLQCLHSGALARTTASTNMNSQSSRSHAIFTLIIRQQRFLPGGCGNEEGGNLTENDMETLTAKFHFVDLAGSERIKRTGATGVRAKEGIKINCGLLALGNVISALADVSKRATHVPYRDSKLTRLLQDSLGGNSRTLMIACVSPADRDFMETLNTLKYANRAKNIKNRVCINQDKSSQTIMALRKEIEALQLELMEYRQGKRIVAEDGTFQTNDMFQENQILLTENQNLRTRLKALKETVDRLKIRNAELLNEKAAHNWMSMGDGQEGRDMVELQGQYIKEIEELKTKLIESEEMCAQLQKSIGSRVVRRVSNVGTLGASMAGSMITSLLADDTSGETCVEELIHHARKEVRRLKKRARPNSHREKEENGGVKSDGDEDTSLKSEANGGVAHSGASGDNSDEISDEDFSDDEDEEDQLREYSAEMAGITQEISIKERLIEELEKSQRRMCSMRSHYEEKLLQLQIKIKETEMERDKVLNAMASKNQSQAEVEEARKIREDFEKKLSSLQAELKQMQDAKRRHAQLVKEQEKQEKVIREYRQQLEELKKTKAELMKKIREEGKRHKEQEMRVNKELTSLKREARQTENRIKTLEAENRAKENVLKRKQEEVNALRRQAATKVNGGMRYGRAGKPQAVQTRIIKDRWKRFEKNIDKMVLNKQAIHNIERDMERYLLEREKLERVLDRTIRKRDRTLTQDKDELLLRDLDDEIDNLNSNIGYLQDNIMECQTNICQIEENKEMPDQQLLDVNELIAGMAQVAPDAKFLIEKLLAMTVNQVLH</sequence>
<dbReference type="InterPro" id="IPR001752">
    <property type="entry name" value="Kinesin_motor_dom"/>
</dbReference>
<evidence type="ECO:0000256" key="7">
    <source>
        <dbReference type="ARBA" id="ARBA00022737"/>
    </source>
</evidence>
<evidence type="ECO:0000256" key="16">
    <source>
        <dbReference type="SAM" id="Coils"/>
    </source>
</evidence>
<evidence type="ECO:0000256" key="15">
    <source>
        <dbReference type="RuleBase" id="RU000394"/>
    </source>
</evidence>
<dbReference type="CDD" id="cd22248">
    <property type="entry name" value="Rcc_KIF21"/>
    <property type="match status" value="1"/>
</dbReference>
<protein>
    <recommendedName>
        <fullName evidence="15">Kinesin-like protein</fullName>
    </recommendedName>
</protein>
<keyword evidence="13" id="KW-0966">Cell projection</keyword>
<evidence type="ECO:0000313" key="20">
    <source>
        <dbReference type="Proteomes" id="UP000192247"/>
    </source>
</evidence>
<evidence type="ECO:0000313" key="19">
    <source>
        <dbReference type="EMBL" id="OQR76940.1"/>
    </source>
</evidence>
<dbReference type="PANTHER" id="PTHR47969:SF28">
    <property type="entry name" value="KINESIN-LIKE PROTEIN KIF21B"/>
    <property type="match status" value="1"/>
</dbReference>
<dbReference type="InterPro" id="IPR027417">
    <property type="entry name" value="P-loop_NTPase"/>
</dbReference>
<evidence type="ECO:0000256" key="11">
    <source>
        <dbReference type="ARBA" id="ARBA00023175"/>
    </source>
</evidence>
<keyword evidence="8 14" id="KW-0547">Nucleotide-binding</keyword>
<dbReference type="AlphaFoldDB" id="A0A1V9XTY1"/>
<dbReference type="InterPro" id="IPR019821">
    <property type="entry name" value="Kinesin_motor_CS"/>
</dbReference>
<comment type="similarity">
    <text evidence="14 15">Belongs to the TRAFAC class myosin-kinesin ATPase superfamily. Kinesin family.</text>
</comment>
<evidence type="ECO:0000256" key="4">
    <source>
        <dbReference type="ARBA" id="ARBA00022553"/>
    </source>
</evidence>
<proteinExistence type="inferred from homology"/>
<keyword evidence="11 14" id="KW-0505">Motor protein</keyword>
<name>A0A1V9XTY1_9ACAR</name>
<feature type="binding site" evidence="14">
    <location>
        <begin position="62"/>
        <end position="69"/>
    </location>
    <ligand>
        <name>ATP</name>
        <dbReference type="ChEBI" id="CHEBI:30616"/>
    </ligand>
</feature>
<evidence type="ECO:0000256" key="10">
    <source>
        <dbReference type="ARBA" id="ARBA00023054"/>
    </source>
</evidence>
<dbReference type="GO" id="GO:0007018">
    <property type="term" value="P:microtubule-based movement"/>
    <property type="evidence" value="ECO:0007669"/>
    <property type="project" value="InterPro"/>
</dbReference>
<dbReference type="STRING" id="418985.A0A1V9XTY1"/>
<dbReference type="SUPFAM" id="SSF52540">
    <property type="entry name" value="P-loop containing nucleoside triphosphate hydrolases"/>
    <property type="match status" value="1"/>
</dbReference>
<dbReference type="FunCoup" id="A0A1V9XTY1">
    <property type="interactions" value="68"/>
</dbReference>
<keyword evidence="10 16" id="KW-0175">Coiled coil</keyword>
<dbReference type="Pfam" id="PF25764">
    <property type="entry name" value="KIF21A_4th"/>
    <property type="match status" value="1"/>
</dbReference>
<keyword evidence="12" id="KW-0206">Cytoskeleton</keyword>
<evidence type="ECO:0000259" key="18">
    <source>
        <dbReference type="PROSITE" id="PS50067"/>
    </source>
</evidence>
<dbReference type="GO" id="GO:0007052">
    <property type="term" value="P:mitotic spindle organization"/>
    <property type="evidence" value="ECO:0007669"/>
    <property type="project" value="TreeGrafter"/>
</dbReference>
<evidence type="ECO:0000256" key="1">
    <source>
        <dbReference type="ARBA" id="ARBA00004245"/>
    </source>
</evidence>
<evidence type="ECO:0000256" key="8">
    <source>
        <dbReference type="ARBA" id="ARBA00022741"/>
    </source>
</evidence>
<keyword evidence="5" id="KW-0853">WD repeat</keyword>
<organism evidence="19 20">
    <name type="scientific">Tropilaelaps mercedesae</name>
    <dbReference type="NCBI Taxonomy" id="418985"/>
    <lineage>
        <taxon>Eukaryota</taxon>
        <taxon>Metazoa</taxon>
        <taxon>Ecdysozoa</taxon>
        <taxon>Arthropoda</taxon>
        <taxon>Chelicerata</taxon>
        <taxon>Arachnida</taxon>
        <taxon>Acari</taxon>
        <taxon>Parasitiformes</taxon>
        <taxon>Mesostigmata</taxon>
        <taxon>Gamasina</taxon>
        <taxon>Dermanyssoidea</taxon>
        <taxon>Laelapidae</taxon>
        <taxon>Tropilaelaps</taxon>
    </lineage>
</organism>
<dbReference type="InterPro" id="IPR036961">
    <property type="entry name" value="Kinesin_motor_dom_sf"/>
</dbReference>
<dbReference type="EMBL" id="MNPL01004140">
    <property type="protein sequence ID" value="OQR76940.1"/>
    <property type="molecule type" value="Genomic_DNA"/>
</dbReference>
<dbReference type="FunFam" id="3.40.850.10:FF:000011">
    <property type="entry name" value="Kinesin family member 21A"/>
    <property type="match status" value="1"/>
</dbReference>
<dbReference type="Gene3D" id="3.40.850.10">
    <property type="entry name" value="Kinesin motor domain"/>
    <property type="match status" value="1"/>
</dbReference>
<evidence type="ECO:0000256" key="13">
    <source>
        <dbReference type="ARBA" id="ARBA00023273"/>
    </source>
</evidence>
<keyword evidence="3" id="KW-0963">Cytoplasm</keyword>
<dbReference type="GO" id="GO:0005874">
    <property type="term" value="C:microtubule"/>
    <property type="evidence" value="ECO:0007669"/>
    <property type="project" value="UniProtKB-KW"/>
</dbReference>
<dbReference type="OrthoDB" id="3176171at2759"/>
<dbReference type="InterPro" id="IPR056533">
    <property type="entry name" value="KIF21A/B_hel_1"/>
</dbReference>
<dbReference type="GO" id="GO:0051231">
    <property type="term" value="P:spindle elongation"/>
    <property type="evidence" value="ECO:0007669"/>
    <property type="project" value="TreeGrafter"/>
</dbReference>
<reference evidence="19 20" key="1">
    <citation type="journal article" date="2017" name="Gigascience">
        <title>Draft genome of the honey bee ectoparasitic mite, Tropilaelaps mercedesae, is shaped by the parasitic life history.</title>
        <authorList>
            <person name="Dong X."/>
            <person name="Armstrong S.D."/>
            <person name="Xia D."/>
            <person name="Makepeace B.L."/>
            <person name="Darby A.C."/>
            <person name="Kadowaki T."/>
        </authorList>
    </citation>
    <scope>NUCLEOTIDE SEQUENCE [LARGE SCALE GENOMIC DNA]</scope>
    <source>
        <strain evidence="19">Wuxi-XJTLU</strain>
    </source>
</reference>
<dbReference type="PRINTS" id="PR00380">
    <property type="entry name" value="KINESINHEAVY"/>
</dbReference>
<dbReference type="PROSITE" id="PS50067">
    <property type="entry name" value="KINESIN_MOTOR_2"/>
    <property type="match status" value="1"/>
</dbReference>
<evidence type="ECO:0000256" key="3">
    <source>
        <dbReference type="ARBA" id="ARBA00022490"/>
    </source>
</evidence>
<dbReference type="Pfam" id="PF23204">
    <property type="entry name" value="KIF21A_2nd"/>
    <property type="match status" value="1"/>
</dbReference>
<dbReference type="GO" id="GO:0003777">
    <property type="term" value="F:microtubule motor activity"/>
    <property type="evidence" value="ECO:0007669"/>
    <property type="project" value="InterPro"/>
</dbReference>
<gene>
    <name evidence="19" type="ORF">BIW11_07448</name>
</gene>
<comment type="caution">
    <text evidence="19">The sequence shown here is derived from an EMBL/GenBank/DDBJ whole genome shotgun (WGS) entry which is preliminary data.</text>
</comment>
<dbReference type="Proteomes" id="UP000192247">
    <property type="component" value="Unassembled WGS sequence"/>
</dbReference>
<feature type="region of interest" description="Disordered" evidence="17">
    <location>
        <begin position="528"/>
        <end position="595"/>
    </location>
</feature>
<dbReference type="InterPro" id="IPR056532">
    <property type="entry name" value="KIF21A/B_hel_2"/>
</dbReference>
<dbReference type="PANTHER" id="PTHR47969">
    <property type="entry name" value="CHROMOSOME-ASSOCIATED KINESIN KIF4A-RELATED"/>
    <property type="match status" value="1"/>
</dbReference>
<keyword evidence="20" id="KW-1185">Reference proteome</keyword>
<evidence type="ECO:0000256" key="14">
    <source>
        <dbReference type="PROSITE-ProRule" id="PRU00283"/>
    </source>
</evidence>
<dbReference type="InterPro" id="IPR027640">
    <property type="entry name" value="Kinesin-like_fam"/>
</dbReference>
<dbReference type="Pfam" id="PF00225">
    <property type="entry name" value="Kinesin"/>
    <property type="match status" value="1"/>
</dbReference>
<dbReference type="Pfam" id="PF23203">
    <property type="entry name" value="KIF21A"/>
    <property type="match status" value="1"/>
</dbReference>
<dbReference type="GO" id="GO:0042995">
    <property type="term" value="C:cell projection"/>
    <property type="evidence" value="ECO:0007669"/>
    <property type="project" value="UniProtKB-SubCell"/>
</dbReference>
<evidence type="ECO:0000256" key="9">
    <source>
        <dbReference type="ARBA" id="ARBA00022840"/>
    </source>
</evidence>
<feature type="domain" description="Kinesin motor" evidence="18">
    <location>
        <begin position="1"/>
        <end position="342"/>
    </location>
</feature>
<feature type="compositionally biased region" description="Basic residues" evidence="17">
    <location>
        <begin position="528"/>
        <end position="538"/>
    </location>
</feature>
<dbReference type="SMART" id="SM00129">
    <property type="entry name" value="KISc"/>
    <property type="match status" value="1"/>
</dbReference>
<feature type="coiled-coil region" evidence="16">
    <location>
        <begin position="350"/>
        <end position="430"/>
    </location>
</feature>
<dbReference type="InParanoid" id="A0A1V9XTY1"/>
<comment type="subcellular location">
    <subcellularLocation>
        <location evidence="2">Cell projection</location>
    </subcellularLocation>
    <subcellularLocation>
        <location evidence="1">Cytoplasm</location>
        <location evidence="1">Cytoskeleton</location>
    </subcellularLocation>
</comment>
<evidence type="ECO:0000256" key="5">
    <source>
        <dbReference type="ARBA" id="ARBA00022574"/>
    </source>
</evidence>
<dbReference type="GO" id="GO:0008017">
    <property type="term" value="F:microtubule binding"/>
    <property type="evidence" value="ECO:0007669"/>
    <property type="project" value="InterPro"/>
</dbReference>
<keyword evidence="4" id="KW-0597">Phosphoprotein</keyword>
<keyword evidence="7" id="KW-0677">Repeat</keyword>
<dbReference type="PROSITE" id="PS00411">
    <property type="entry name" value="KINESIN_MOTOR_1"/>
    <property type="match status" value="1"/>
</dbReference>
<keyword evidence="6 15" id="KW-0493">Microtubule</keyword>